<reference evidence="1 2" key="1">
    <citation type="submission" date="2024-02" db="EMBL/GenBank/DDBJ databases">
        <authorList>
            <person name="Vignale AGUSTIN F."/>
            <person name="Sosa J E."/>
            <person name="Modenutti C."/>
        </authorList>
    </citation>
    <scope>NUCLEOTIDE SEQUENCE [LARGE SCALE GENOMIC DNA]</scope>
</reference>
<dbReference type="AlphaFoldDB" id="A0ABC8S169"/>
<dbReference type="Proteomes" id="UP001642360">
    <property type="component" value="Unassembled WGS sequence"/>
</dbReference>
<evidence type="ECO:0000313" key="1">
    <source>
        <dbReference type="EMBL" id="CAK9150904.1"/>
    </source>
</evidence>
<sequence length="52" mass="5581">MGGCKESTDTCTNKTCRGYEVDIMHFSIGNAIPGRLYGNNLIDNVDGNGGDR</sequence>
<organism evidence="1 2">
    <name type="scientific">Ilex paraguariensis</name>
    <name type="common">yerba mate</name>
    <dbReference type="NCBI Taxonomy" id="185542"/>
    <lineage>
        <taxon>Eukaryota</taxon>
        <taxon>Viridiplantae</taxon>
        <taxon>Streptophyta</taxon>
        <taxon>Embryophyta</taxon>
        <taxon>Tracheophyta</taxon>
        <taxon>Spermatophyta</taxon>
        <taxon>Magnoliopsida</taxon>
        <taxon>eudicotyledons</taxon>
        <taxon>Gunneridae</taxon>
        <taxon>Pentapetalae</taxon>
        <taxon>asterids</taxon>
        <taxon>campanulids</taxon>
        <taxon>Aquifoliales</taxon>
        <taxon>Aquifoliaceae</taxon>
        <taxon>Ilex</taxon>
    </lineage>
</organism>
<dbReference type="PANTHER" id="PTHR36044">
    <property type="entry name" value="HEME BINDING PROTEIN"/>
    <property type="match status" value="1"/>
</dbReference>
<proteinExistence type="predicted"/>
<evidence type="ECO:0000313" key="2">
    <source>
        <dbReference type="Proteomes" id="UP001642360"/>
    </source>
</evidence>
<keyword evidence="2" id="KW-1185">Reference proteome</keyword>
<name>A0ABC8S169_9AQUA</name>
<dbReference type="EMBL" id="CAUOFW020002070">
    <property type="protein sequence ID" value="CAK9150904.1"/>
    <property type="molecule type" value="Genomic_DNA"/>
</dbReference>
<dbReference type="PANTHER" id="PTHR36044:SF1">
    <property type="entry name" value="HEME BINDING PROTEIN"/>
    <property type="match status" value="1"/>
</dbReference>
<comment type="caution">
    <text evidence="1">The sequence shown here is derived from an EMBL/GenBank/DDBJ whole genome shotgun (WGS) entry which is preliminary data.</text>
</comment>
<gene>
    <name evidence="1" type="ORF">ILEXP_LOCUS19058</name>
</gene>
<protein>
    <submittedName>
        <fullName evidence="1">Uncharacterized protein</fullName>
    </submittedName>
</protein>
<accession>A0ABC8S169</accession>